<dbReference type="RefSeq" id="WP_129002221.1">
    <property type="nucleotide sequence ID" value="NZ_SDHZ01000001.1"/>
</dbReference>
<keyword evidence="1" id="KW-0732">Signal</keyword>
<evidence type="ECO:0000313" key="3">
    <source>
        <dbReference type="Proteomes" id="UP000290545"/>
    </source>
</evidence>
<comment type="caution">
    <text evidence="2">The sequence shown here is derived from an EMBL/GenBank/DDBJ whole genome shotgun (WGS) entry which is preliminary data.</text>
</comment>
<evidence type="ECO:0000313" key="2">
    <source>
        <dbReference type="EMBL" id="RXK86472.1"/>
    </source>
</evidence>
<dbReference type="OrthoDB" id="643242at2"/>
<reference evidence="2 3" key="1">
    <citation type="submission" date="2019-01" db="EMBL/GenBank/DDBJ databases">
        <title>Filimonas sp. strain TTM-71.</title>
        <authorList>
            <person name="Chen W.-M."/>
        </authorList>
    </citation>
    <scope>NUCLEOTIDE SEQUENCE [LARGE SCALE GENOMIC DNA]</scope>
    <source>
        <strain evidence="2 3">TTM-71</strain>
    </source>
</reference>
<feature type="chain" id="PRO_5020218363" evidence="1">
    <location>
        <begin position="35"/>
        <end position="242"/>
    </location>
</feature>
<keyword evidence="3" id="KW-1185">Reference proteome</keyword>
<sequence length="242" mass="26013">MRIQNNGSLLKGGKAKLSATNAMLILIAAFSVFAASCSKNKEVQSPGLTLNNGLGVIVGSTPQAITGSGVTSGTIYNTSGLYQVDTFRQAYSTSPGQPADGNFYWIFTDNEAGTSTTFDIKFTGTATGDITAPTGFGAPVLKYIDKSFTSVVADDFDDALDPDNNTIGMNEVVGDNVPPPVAAFANGKGWYKYMWNNHTIQPVAGRTLLWQKGAVIFKFEIQSIYKGTLFPYYTFRYQQIAS</sequence>
<dbReference type="EMBL" id="SDHZ01000001">
    <property type="protein sequence ID" value="RXK86472.1"/>
    <property type="molecule type" value="Genomic_DNA"/>
</dbReference>
<feature type="signal peptide" evidence="1">
    <location>
        <begin position="1"/>
        <end position="34"/>
    </location>
</feature>
<accession>A0A4Q1DAN3</accession>
<dbReference type="Proteomes" id="UP000290545">
    <property type="component" value="Unassembled WGS sequence"/>
</dbReference>
<dbReference type="AlphaFoldDB" id="A0A4Q1DAN3"/>
<gene>
    <name evidence="2" type="ORF">ESB13_06600</name>
</gene>
<proteinExistence type="predicted"/>
<name>A0A4Q1DAN3_9BACT</name>
<protein>
    <submittedName>
        <fullName evidence="2">Uncharacterized protein</fullName>
    </submittedName>
</protein>
<organism evidence="2 3">
    <name type="scientific">Filimonas effusa</name>
    <dbReference type="NCBI Taxonomy" id="2508721"/>
    <lineage>
        <taxon>Bacteria</taxon>
        <taxon>Pseudomonadati</taxon>
        <taxon>Bacteroidota</taxon>
        <taxon>Chitinophagia</taxon>
        <taxon>Chitinophagales</taxon>
        <taxon>Chitinophagaceae</taxon>
        <taxon>Filimonas</taxon>
    </lineage>
</organism>
<evidence type="ECO:0000256" key="1">
    <source>
        <dbReference type="SAM" id="SignalP"/>
    </source>
</evidence>